<feature type="modified residue" description="4-aspartylphosphate" evidence="4">
    <location>
        <position position="539"/>
    </location>
</feature>
<dbReference type="InterPro" id="IPR001789">
    <property type="entry name" value="Sig_transdc_resp-reg_receiver"/>
</dbReference>
<dbReference type="SMART" id="SM00388">
    <property type="entry name" value="HisKA"/>
    <property type="match status" value="1"/>
</dbReference>
<dbReference type="SUPFAM" id="SSF47384">
    <property type="entry name" value="Homodimeric domain of signal transducing histidine kinase"/>
    <property type="match status" value="1"/>
</dbReference>
<proteinExistence type="predicted"/>
<evidence type="ECO:0000313" key="9">
    <source>
        <dbReference type="EMBL" id="ONF96246.1"/>
    </source>
</evidence>
<dbReference type="PRINTS" id="PR00344">
    <property type="entry name" value="BCTRLSENSOR"/>
</dbReference>
<keyword evidence="6" id="KW-0812">Transmembrane</keyword>
<accession>A0A1V2EUA0</accession>
<reference evidence="9 10" key="1">
    <citation type="submission" date="2016-11" db="EMBL/GenBank/DDBJ databases">
        <title>Genome sequence of Sphingomonas jeddahensis G39.</title>
        <authorList>
            <person name="Poehlein A."/>
            <person name="Wuebbeler J.H."/>
            <person name="Steinbuechel A."/>
            <person name="Daniel R."/>
        </authorList>
    </citation>
    <scope>NUCLEOTIDE SEQUENCE [LARGE SCALE GENOMIC DNA]</scope>
    <source>
        <strain evidence="9 10">G39</strain>
    </source>
</reference>
<dbReference type="InterPro" id="IPR011006">
    <property type="entry name" value="CheY-like_superfamily"/>
</dbReference>
<dbReference type="InterPro" id="IPR003594">
    <property type="entry name" value="HATPase_dom"/>
</dbReference>
<dbReference type="SUPFAM" id="SSF55874">
    <property type="entry name" value="ATPase domain of HSP90 chaperone/DNA topoisomerase II/histidine kinase"/>
    <property type="match status" value="1"/>
</dbReference>
<dbReference type="PANTHER" id="PTHR43065:SF42">
    <property type="entry name" value="TWO-COMPONENT SENSOR PPRA"/>
    <property type="match status" value="1"/>
</dbReference>
<feature type="domain" description="Histidine kinase" evidence="7">
    <location>
        <begin position="253"/>
        <end position="466"/>
    </location>
</feature>
<feature type="domain" description="Response regulatory" evidence="8">
    <location>
        <begin position="489"/>
        <end position="602"/>
    </location>
</feature>
<dbReference type="EC" id="2.7.13.3" evidence="2"/>
<dbReference type="SMART" id="SM00387">
    <property type="entry name" value="HATPase_c"/>
    <property type="match status" value="1"/>
</dbReference>
<evidence type="ECO:0000313" key="10">
    <source>
        <dbReference type="Proteomes" id="UP000188729"/>
    </source>
</evidence>
<dbReference type="InterPro" id="IPR004358">
    <property type="entry name" value="Sig_transdc_His_kin-like_C"/>
</dbReference>
<evidence type="ECO:0000256" key="4">
    <source>
        <dbReference type="PROSITE-ProRule" id="PRU00169"/>
    </source>
</evidence>
<dbReference type="Pfam" id="PF02518">
    <property type="entry name" value="HATPase_c"/>
    <property type="match status" value="1"/>
</dbReference>
<organism evidence="9 10">
    <name type="scientific">Sphingomonas jeddahensis</name>
    <dbReference type="NCBI Taxonomy" id="1915074"/>
    <lineage>
        <taxon>Bacteria</taxon>
        <taxon>Pseudomonadati</taxon>
        <taxon>Pseudomonadota</taxon>
        <taxon>Alphaproteobacteria</taxon>
        <taxon>Sphingomonadales</taxon>
        <taxon>Sphingomonadaceae</taxon>
        <taxon>Sphingomonas</taxon>
    </lineage>
</organism>
<dbReference type="InterPro" id="IPR003661">
    <property type="entry name" value="HisK_dim/P_dom"/>
</dbReference>
<dbReference type="PROSITE" id="PS50109">
    <property type="entry name" value="HIS_KIN"/>
    <property type="match status" value="1"/>
</dbReference>
<dbReference type="Gene3D" id="3.40.50.2300">
    <property type="match status" value="1"/>
</dbReference>
<dbReference type="OrthoDB" id="9796100at2"/>
<protein>
    <recommendedName>
        <fullName evidence="2">histidine kinase</fullName>
        <ecNumber evidence="2">2.7.13.3</ecNumber>
    </recommendedName>
</protein>
<evidence type="ECO:0000259" key="8">
    <source>
        <dbReference type="PROSITE" id="PS50110"/>
    </source>
</evidence>
<evidence type="ECO:0000256" key="1">
    <source>
        <dbReference type="ARBA" id="ARBA00000085"/>
    </source>
</evidence>
<dbReference type="Pfam" id="PF05227">
    <property type="entry name" value="CHASE3"/>
    <property type="match status" value="1"/>
</dbReference>
<evidence type="ECO:0000256" key="5">
    <source>
        <dbReference type="SAM" id="Coils"/>
    </source>
</evidence>
<keyword evidence="10" id="KW-1185">Reference proteome</keyword>
<comment type="catalytic activity">
    <reaction evidence="1">
        <text>ATP + protein L-histidine = ADP + protein N-phospho-L-histidine.</text>
        <dbReference type="EC" id="2.7.13.3"/>
    </reaction>
</comment>
<dbReference type="Gene3D" id="3.30.565.10">
    <property type="entry name" value="Histidine kinase-like ATPase, C-terminal domain"/>
    <property type="match status" value="1"/>
</dbReference>
<comment type="caution">
    <text evidence="9">The sequence shown here is derived from an EMBL/GenBank/DDBJ whole genome shotgun (WGS) entry which is preliminary data.</text>
</comment>
<sequence length="616" mass="65857">MGVLGVGVLVALILTLGEANKQRNRAVSLQSHSYDVMVLAGRLSGTIARSEASLGRYVISGDQQLGQLYYEDWRRAGDQISRLSKLTRDNEEQHVLIDKLRVAYRARGEQLSLIALSTNYGKNAQALARFYQARESRALDDINQALDSIIAGERSLLVRRTNAAMALVDRSTRAAFVLSAFGVLLLIGAIALGWLTVRALTGRARAQAEADAQRARAGELALAVAEATEELRSQEARLRQAQKMDAIGQLTGGIAHDFNNMLAVVIGGLELAQRGLANGGGDVGRHVESAREGATRAAELTRRLLAFAREGAIDPELIEVGALLSGMRDLLDRTLGDGIRIEIVAAADGACVRVDRVQLENAILNLAVNARDAMDGRGTLTITAKSGHANGRDHVVIAVQDSGCGMAPEVAERVFEPFFTTKPVGKGTGLGLSQVFSLVRQLDGEVAIDSTPGRGTVVRLMLPLETVMLQQPAEDEALIATPQDLQSLRVLVVEDDPRVLAATVGALEELGHRPISCSDPLDAPSLLDRQAPIDLILSDVLMPGQTGPEMIAALDYRHANVAVLFVTGFAGETHDVAMFGGHHVLRKPFTLVGLERAIAEALGRSRPDATHSIAAE</sequence>
<dbReference type="EMBL" id="MPSB01000005">
    <property type="protein sequence ID" value="ONF96246.1"/>
    <property type="molecule type" value="Genomic_DNA"/>
</dbReference>
<dbReference type="PROSITE" id="PS50110">
    <property type="entry name" value="RESPONSE_REGULATORY"/>
    <property type="match status" value="1"/>
</dbReference>
<dbReference type="SMART" id="SM00448">
    <property type="entry name" value="REC"/>
    <property type="match status" value="1"/>
</dbReference>
<name>A0A1V2EUA0_9SPHN</name>
<dbReference type="PANTHER" id="PTHR43065">
    <property type="entry name" value="SENSOR HISTIDINE KINASE"/>
    <property type="match status" value="1"/>
</dbReference>
<dbReference type="CDD" id="cd00082">
    <property type="entry name" value="HisKA"/>
    <property type="match status" value="1"/>
</dbReference>
<keyword evidence="3 4" id="KW-0597">Phosphoprotein</keyword>
<dbReference type="Pfam" id="PF00512">
    <property type="entry name" value="HisKA"/>
    <property type="match status" value="1"/>
</dbReference>
<dbReference type="STRING" id="1915074.SPHI_14750"/>
<dbReference type="InterPro" id="IPR036890">
    <property type="entry name" value="HATPase_C_sf"/>
</dbReference>
<dbReference type="InterPro" id="IPR036097">
    <property type="entry name" value="HisK_dim/P_sf"/>
</dbReference>
<evidence type="ECO:0000256" key="6">
    <source>
        <dbReference type="SAM" id="Phobius"/>
    </source>
</evidence>
<dbReference type="RefSeq" id="WP_083719884.1">
    <property type="nucleotide sequence ID" value="NZ_MPSB01000005.1"/>
</dbReference>
<evidence type="ECO:0000259" key="7">
    <source>
        <dbReference type="PROSITE" id="PS50109"/>
    </source>
</evidence>
<dbReference type="GO" id="GO:0000155">
    <property type="term" value="F:phosphorelay sensor kinase activity"/>
    <property type="evidence" value="ECO:0007669"/>
    <property type="project" value="InterPro"/>
</dbReference>
<gene>
    <name evidence="9" type="ORF">SPHI_14750</name>
</gene>
<keyword evidence="6" id="KW-0472">Membrane</keyword>
<dbReference type="Gene3D" id="1.10.287.130">
    <property type="match status" value="1"/>
</dbReference>
<dbReference type="InterPro" id="IPR007891">
    <property type="entry name" value="CHASE3"/>
</dbReference>
<keyword evidence="5" id="KW-0175">Coiled coil</keyword>
<dbReference type="InterPro" id="IPR005467">
    <property type="entry name" value="His_kinase_dom"/>
</dbReference>
<keyword evidence="6" id="KW-1133">Transmembrane helix</keyword>
<feature type="coiled-coil region" evidence="5">
    <location>
        <begin position="217"/>
        <end position="244"/>
    </location>
</feature>
<dbReference type="SUPFAM" id="SSF52172">
    <property type="entry name" value="CheY-like"/>
    <property type="match status" value="1"/>
</dbReference>
<evidence type="ECO:0000256" key="2">
    <source>
        <dbReference type="ARBA" id="ARBA00012438"/>
    </source>
</evidence>
<dbReference type="AlphaFoldDB" id="A0A1V2EUA0"/>
<feature type="transmembrane region" description="Helical" evidence="6">
    <location>
        <begin position="174"/>
        <end position="197"/>
    </location>
</feature>
<dbReference type="Pfam" id="PF00072">
    <property type="entry name" value="Response_reg"/>
    <property type="match status" value="1"/>
</dbReference>
<evidence type="ECO:0000256" key="3">
    <source>
        <dbReference type="ARBA" id="ARBA00022553"/>
    </source>
</evidence>
<dbReference type="Proteomes" id="UP000188729">
    <property type="component" value="Unassembled WGS sequence"/>
</dbReference>